<dbReference type="InterPro" id="IPR036942">
    <property type="entry name" value="Beta-barrel_TonB_sf"/>
</dbReference>
<evidence type="ECO:0000256" key="9">
    <source>
        <dbReference type="SAM" id="SignalP"/>
    </source>
</evidence>
<dbReference type="Gene3D" id="2.60.40.1120">
    <property type="entry name" value="Carboxypeptidase-like, regulatory domain"/>
    <property type="match status" value="1"/>
</dbReference>
<evidence type="ECO:0000259" key="10">
    <source>
        <dbReference type="Pfam" id="PF07715"/>
    </source>
</evidence>
<dbReference type="Pfam" id="PF14905">
    <property type="entry name" value="OMP_b-brl_3"/>
    <property type="match status" value="1"/>
</dbReference>
<keyword evidence="2 8" id="KW-0813">Transport</keyword>
<dbReference type="Pfam" id="PF07715">
    <property type="entry name" value="Plug"/>
    <property type="match status" value="1"/>
</dbReference>
<evidence type="ECO:0000256" key="2">
    <source>
        <dbReference type="ARBA" id="ARBA00022448"/>
    </source>
</evidence>
<keyword evidence="13" id="KW-1185">Reference proteome</keyword>
<keyword evidence="4 8" id="KW-0812">Transmembrane</keyword>
<organism evidence="12 13">
    <name type="scientific">Tenacibaculum tangerinum</name>
    <dbReference type="NCBI Taxonomy" id="3038772"/>
    <lineage>
        <taxon>Bacteria</taxon>
        <taxon>Pseudomonadati</taxon>
        <taxon>Bacteroidota</taxon>
        <taxon>Flavobacteriia</taxon>
        <taxon>Flavobacteriales</taxon>
        <taxon>Flavobacteriaceae</taxon>
        <taxon>Tenacibaculum</taxon>
    </lineage>
</organism>
<evidence type="ECO:0000256" key="7">
    <source>
        <dbReference type="ARBA" id="ARBA00023237"/>
    </source>
</evidence>
<evidence type="ECO:0000256" key="5">
    <source>
        <dbReference type="ARBA" id="ARBA00022729"/>
    </source>
</evidence>
<evidence type="ECO:0000256" key="3">
    <source>
        <dbReference type="ARBA" id="ARBA00022452"/>
    </source>
</evidence>
<comment type="similarity">
    <text evidence="8">Belongs to the TonB-dependent receptor family.</text>
</comment>
<feature type="signal peptide" evidence="9">
    <location>
        <begin position="1"/>
        <end position="17"/>
    </location>
</feature>
<dbReference type="InterPro" id="IPR037066">
    <property type="entry name" value="Plug_dom_sf"/>
</dbReference>
<dbReference type="InterPro" id="IPR008969">
    <property type="entry name" value="CarboxyPept-like_regulatory"/>
</dbReference>
<dbReference type="PROSITE" id="PS52016">
    <property type="entry name" value="TONB_DEPENDENT_REC_3"/>
    <property type="match status" value="1"/>
</dbReference>
<dbReference type="InterPro" id="IPR039426">
    <property type="entry name" value="TonB-dep_rcpt-like"/>
</dbReference>
<evidence type="ECO:0000256" key="8">
    <source>
        <dbReference type="PROSITE-ProRule" id="PRU01360"/>
    </source>
</evidence>
<dbReference type="RefSeq" id="WP_279652194.1">
    <property type="nucleotide sequence ID" value="NZ_CP122539.1"/>
</dbReference>
<dbReference type="Gene3D" id="2.170.130.10">
    <property type="entry name" value="TonB-dependent receptor, plug domain"/>
    <property type="match status" value="1"/>
</dbReference>
<dbReference type="PANTHER" id="PTHR30069:SF29">
    <property type="entry name" value="HEMOGLOBIN AND HEMOGLOBIN-HAPTOGLOBIN-BINDING PROTEIN 1-RELATED"/>
    <property type="match status" value="1"/>
</dbReference>
<evidence type="ECO:0000256" key="6">
    <source>
        <dbReference type="ARBA" id="ARBA00023136"/>
    </source>
</evidence>
<keyword evidence="3 8" id="KW-1134">Transmembrane beta strand</keyword>
<comment type="subcellular location">
    <subcellularLocation>
        <location evidence="1 8">Cell outer membrane</location>
        <topology evidence="1 8">Multi-pass membrane protein</topology>
    </subcellularLocation>
</comment>
<protein>
    <submittedName>
        <fullName evidence="12">Outer membrane beta-barrel family protein</fullName>
    </submittedName>
</protein>
<keyword evidence="7 8" id="KW-0998">Cell outer membrane</keyword>
<gene>
    <name evidence="12" type="ORF">P8625_03945</name>
</gene>
<keyword evidence="5 9" id="KW-0732">Signal</keyword>
<sequence length="816" mass="91879">MKNITLLILLISCTTFAQRTTKSTSPKITLTGIVLEKNSKQPLEYATLVLTNTKTQQVIGGVTNTKGKFSIDASSGTYAIKIEFIGFKTKSLGNHDLTNDKNLGTILLSEDAETLDEVEIIAEKSTVEIRLDKKIYNVGKDMTVKGGNASDVLDNVPSVNVDAEGAVSLRGNENVRILIDGKPSALVGLNGTDALRNLPADAIEKVEVITSPSARYDAEGSAGILNIILRKGKITGLNGSLNTTIGYPEQLGLGGNINYRTKKINLFSNLGYNFRKGPGNSQSYFTNFDSNGSISGFRNEDRVFDRENNNFNGLIGLEYYLNENSSVTGSFFYRKNKGNDIATNITDIFDANKNLQNSITRIENENEDGVDKQYSLNYTNNFDGKGQKLTVDLQYGNSNEKEDSPITENGNLRELNSQVTKSKTRLLQIDYVLPIGESSQFEAGHKADLQDVFSDFQQRDENGVLQTDISNAINFKQYIYAFYSQYGNKINKFSYLLGLRAEITDVDLTLLNTNEFSDKNYTEWFPTVNLGYELKDNENITLGYARRIRRPRSWFINPFESRSSATNVFRGNPDLNPAYTSSFDLGYNTRIRKFDLGASLYYQHSTDIIQITSSIENRDINNDGNLIPITVRTPLNLNGESRYGFEFTSNYNPSKKIRLTASFNYFKFNTDAFQGDGTIFPLAEVNESSWFARLNSRVTLPWKVQWQTRLMYRGPQENAQGTRDKLFMADLSFSKDLFKDKATLVLNVRDLFNSRKRESITNLYDSDGNLISILDGAFQWRERQISLNFTYRFNQNKKRERPQRGEFDGGGEDFGG</sequence>
<dbReference type="Proteomes" id="UP001232001">
    <property type="component" value="Chromosome"/>
</dbReference>
<feature type="domain" description="TonB-dependent receptor plug" evidence="10">
    <location>
        <begin position="146"/>
        <end position="224"/>
    </location>
</feature>
<dbReference type="Pfam" id="PF13715">
    <property type="entry name" value="CarbopepD_reg_2"/>
    <property type="match status" value="1"/>
</dbReference>
<evidence type="ECO:0000256" key="4">
    <source>
        <dbReference type="ARBA" id="ARBA00022692"/>
    </source>
</evidence>
<dbReference type="Gene3D" id="2.40.170.20">
    <property type="entry name" value="TonB-dependent receptor, beta-barrel domain"/>
    <property type="match status" value="1"/>
</dbReference>
<dbReference type="InterPro" id="IPR012910">
    <property type="entry name" value="Plug_dom"/>
</dbReference>
<evidence type="ECO:0000256" key="1">
    <source>
        <dbReference type="ARBA" id="ARBA00004571"/>
    </source>
</evidence>
<evidence type="ECO:0000313" key="13">
    <source>
        <dbReference type="Proteomes" id="UP001232001"/>
    </source>
</evidence>
<dbReference type="SUPFAM" id="SSF56935">
    <property type="entry name" value="Porins"/>
    <property type="match status" value="1"/>
</dbReference>
<evidence type="ECO:0000313" key="12">
    <source>
        <dbReference type="EMBL" id="WGH76325.1"/>
    </source>
</evidence>
<dbReference type="InterPro" id="IPR041700">
    <property type="entry name" value="OMP_b-brl_3"/>
</dbReference>
<dbReference type="EMBL" id="CP122539">
    <property type="protein sequence ID" value="WGH76325.1"/>
    <property type="molecule type" value="Genomic_DNA"/>
</dbReference>
<keyword evidence="6 8" id="KW-0472">Membrane</keyword>
<accession>A0ABY8L8J8</accession>
<feature type="domain" description="Outer membrane protein beta-barrel" evidence="11">
    <location>
        <begin position="381"/>
        <end position="791"/>
    </location>
</feature>
<dbReference type="PANTHER" id="PTHR30069">
    <property type="entry name" value="TONB-DEPENDENT OUTER MEMBRANE RECEPTOR"/>
    <property type="match status" value="1"/>
</dbReference>
<dbReference type="SUPFAM" id="SSF49464">
    <property type="entry name" value="Carboxypeptidase regulatory domain-like"/>
    <property type="match status" value="1"/>
</dbReference>
<proteinExistence type="inferred from homology"/>
<reference evidence="12 13" key="1">
    <citation type="submission" date="2023-04" db="EMBL/GenBank/DDBJ databases">
        <title>Tenacibaculum tangerinum sp. nov., isolated from sea tidal flat of South Korea.</title>
        <authorList>
            <person name="Lee S.H."/>
            <person name="Kim J.-J."/>
        </authorList>
    </citation>
    <scope>NUCLEOTIDE SEQUENCE [LARGE SCALE GENOMIC DNA]</scope>
    <source>
        <strain evidence="12 13">GRR-S3-23</strain>
    </source>
</reference>
<name>A0ABY8L8J8_9FLAO</name>
<evidence type="ECO:0000259" key="11">
    <source>
        <dbReference type="Pfam" id="PF14905"/>
    </source>
</evidence>
<feature type="chain" id="PRO_5047273877" evidence="9">
    <location>
        <begin position="18"/>
        <end position="816"/>
    </location>
</feature>